<dbReference type="eggNOG" id="COG2226">
    <property type="taxonomic scope" value="Bacteria"/>
</dbReference>
<dbReference type="STRING" id="555088.DealDRAFT_3009"/>
<sequence>MREETLDLLCDPETSSPLILQENEDGSQVLAGSNTTYPIRDGVADFLHQKPVTGINKRYQMMYDHLSPFYNFVTRAAIRLMQADEDDVRREYLCELEIKPGDRVLEVSVGTGTNLRLLPRDARYYGLDISPGQLRQCKKLLKKIGLEAELFLGAAESLPFYDNSFDVVFHMGGINFFGDPDLALREMYRVAKPGTKIVVVDETDRFTKKLAKIPIVQNFFKSDSDVNVPDPLVPQKAEDIQVKELFDGRLWYLSFRKAQTKVKPATVSTALLKRRALQRV</sequence>
<dbReference type="Gene3D" id="3.40.50.150">
    <property type="entry name" value="Vaccinia Virus protein VP39"/>
    <property type="match status" value="1"/>
</dbReference>
<feature type="domain" description="Methyltransferase type 11" evidence="1">
    <location>
        <begin position="105"/>
        <end position="198"/>
    </location>
</feature>
<dbReference type="OrthoDB" id="9774345at2"/>
<evidence type="ECO:0000313" key="3">
    <source>
        <dbReference type="Proteomes" id="UP000006443"/>
    </source>
</evidence>
<proteinExistence type="predicted"/>
<comment type="caution">
    <text evidence="2">The sequence shown here is derived from an EMBL/GenBank/DDBJ whole genome shotgun (WGS) entry which is preliminary data.</text>
</comment>
<protein>
    <submittedName>
        <fullName evidence="2">Methyltransferase type 11</fullName>
    </submittedName>
</protein>
<dbReference type="GO" id="GO:0032259">
    <property type="term" value="P:methylation"/>
    <property type="evidence" value="ECO:0007669"/>
    <property type="project" value="UniProtKB-KW"/>
</dbReference>
<name>C0GKK0_DETAL</name>
<dbReference type="SUPFAM" id="SSF53335">
    <property type="entry name" value="S-adenosyl-L-methionine-dependent methyltransferases"/>
    <property type="match status" value="1"/>
</dbReference>
<dbReference type="PANTHER" id="PTHR43591">
    <property type="entry name" value="METHYLTRANSFERASE"/>
    <property type="match status" value="1"/>
</dbReference>
<evidence type="ECO:0000313" key="2">
    <source>
        <dbReference type="EMBL" id="EEG76167.1"/>
    </source>
</evidence>
<dbReference type="CDD" id="cd02440">
    <property type="entry name" value="AdoMet_MTases"/>
    <property type="match status" value="1"/>
</dbReference>
<dbReference type="GO" id="GO:0008757">
    <property type="term" value="F:S-adenosylmethionine-dependent methyltransferase activity"/>
    <property type="evidence" value="ECO:0007669"/>
    <property type="project" value="InterPro"/>
</dbReference>
<gene>
    <name evidence="2" type="ORF">DealDRAFT_3009</name>
</gene>
<dbReference type="EMBL" id="ACJM01000024">
    <property type="protein sequence ID" value="EEG76167.1"/>
    <property type="molecule type" value="Genomic_DNA"/>
</dbReference>
<dbReference type="RefSeq" id="WP_008518979.1">
    <property type="nucleotide sequence ID" value="NZ_ACJM01000024.1"/>
</dbReference>
<dbReference type="PANTHER" id="PTHR43591:SF24">
    <property type="entry name" value="2-METHOXY-6-POLYPRENYL-1,4-BENZOQUINOL METHYLASE, MITOCHONDRIAL"/>
    <property type="match status" value="1"/>
</dbReference>
<keyword evidence="3" id="KW-1185">Reference proteome</keyword>
<dbReference type="InterPro" id="IPR029063">
    <property type="entry name" value="SAM-dependent_MTases_sf"/>
</dbReference>
<dbReference type="InterPro" id="IPR013216">
    <property type="entry name" value="Methyltransf_11"/>
</dbReference>
<dbReference type="Pfam" id="PF08241">
    <property type="entry name" value="Methyltransf_11"/>
    <property type="match status" value="1"/>
</dbReference>
<dbReference type="Proteomes" id="UP000006443">
    <property type="component" value="Unassembled WGS sequence"/>
</dbReference>
<evidence type="ECO:0000259" key="1">
    <source>
        <dbReference type="Pfam" id="PF08241"/>
    </source>
</evidence>
<keyword evidence="2" id="KW-0808">Transferase</keyword>
<keyword evidence="2" id="KW-0489">Methyltransferase</keyword>
<reference evidence="2 3" key="1">
    <citation type="submission" date="2009-02" db="EMBL/GenBank/DDBJ databases">
        <title>Sequencing of the draft genome and assembly of Dethiobacter alkaliphilus AHT 1.</title>
        <authorList>
            <consortium name="US DOE Joint Genome Institute (JGI-PGF)"/>
            <person name="Lucas S."/>
            <person name="Copeland A."/>
            <person name="Lapidus A."/>
            <person name="Glavina del Rio T."/>
            <person name="Dalin E."/>
            <person name="Tice H."/>
            <person name="Bruce D."/>
            <person name="Goodwin L."/>
            <person name="Pitluck S."/>
            <person name="Larimer F."/>
            <person name="Land M.L."/>
            <person name="Hauser L."/>
            <person name="Muyzer G."/>
        </authorList>
    </citation>
    <scope>NUCLEOTIDE SEQUENCE [LARGE SCALE GENOMIC DNA]</scope>
    <source>
        <strain evidence="2 3">AHT 1</strain>
    </source>
</reference>
<accession>C0GKK0</accession>
<organism evidence="2 3">
    <name type="scientific">Dethiobacter alkaliphilus AHT 1</name>
    <dbReference type="NCBI Taxonomy" id="555088"/>
    <lineage>
        <taxon>Bacteria</taxon>
        <taxon>Bacillati</taxon>
        <taxon>Bacillota</taxon>
        <taxon>Dethiobacteria</taxon>
        <taxon>Dethiobacterales</taxon>
        <taxon>Dethiobacteraceae</taxon>
        <taxon>Dethiobacter</taxon>
    </lineage>
</organism>
<dbReference type="AlphaFoldDB" id="C0GKK0"/>